<dbReference type="PANTHER" id="PTHR18934:SF213">
    <property type="entry name" value="3'-5' RNA HELICASE YTHDC2"/>
    <property type="match status" value="1"/>
</dbReference>
<dbReference type="PROSITE" id="PS50882">
    <property type="entry name" value="YTH"/>
    <property type="match status" value="1"/>
</dbReference>
<dbReference type="Pfam" id="PF04146">
    <property type="entry name" value="YTH"/>
    <property type="match status" value="1"/>
</dbReference>
<dbReference type="InterPro" id="IPR002110">
    <property type="entry name" value="Ankyrin_rpt"/>
</dbReference>
<dbReference type="PROSITE" id="PS51192">
    <property type="entry name" value="HELICASE_ATP_BIND_1"/>
    <property type="match status" value="1"/>
</dbReference>
<dbReference type="Pfam" id="PF00271">
    <property type="entry name" value="Helicase_C"/>
    <property type="match status" value="1"/>
</dbReference>
<dbReference type="InterPro" id="IPR048333">
    <property type="entry name" value="HA2_WH"/>
</dbReference>
<dbReference type="CDD" id="cd18791">
    <property type="entry name" value="SF2_C_RHA"/>
    <property type="match status" value="1"/>
</dbReference>
<dbReference type="InterPro" id="IPR036770">
    <property type="entry name" value="Ankyrin_rpt-contain_sf"/>
</dbReference>
<dbReference type="InterPro" id="IPR007275">
    <property type="entry name" value="YTH_domain"/>
</dbReference>
<organism evidence="11 12">
    <name type="scientific">Hydra vulgaris</name>
    <name type="common">Hydra</name>
    <name type="synonym">Hydra attenuata</name>
    <dbReference type="NCBI Taxonomy" id="6087"/>
    <lineage>
        <taxon>Eukaryota</taxon>
        <taxon>Metazoa</taxon>
        <taxon>Cnidaria</taxon>
        <taxon>Hydrozoa</taxon>
        <taxon>Hydroidolina</taxon>
        <taxon>Anthoathecata</taxon>
        <taxon>Aplanulata</taxon>
        <taxon>Hydridae</taxon>
        <taxon>Hydra</taxon>
    </lineage>
</organism>
<dbReference type="Gene3D" id="3.30.1370.50">
    <property type="entry name" value="R3H-like domain"/>
    <property type="match status" value="1"/>
</dbReference>
<accession>A0ABM4DNB9</accession>
<dbReference type="SUPFAM" id="SSF52540">
    <property type="entry name" value="P-loop containing nucleoside triphosphate hydrolases"/>
    <property type="match status" value="1"/>
</dbReference>
<dbReference type="Pfam" id="PF04408">
    <property type="entry name" value="WHD_HA2"/>
    <property type="match status" value="1"/>
</dbReference>
<name>A0ABM4DNB9_HYDVU</name>
<evidence type="ECO:0000259" key="10">
    <source>
        <dbReference type="PROSITE" id="PS51194"/>
    </source>
</evidence>
<dbReference type="Gene3D" id="1.25.40.20">
    <property type="entry name" value="Ankyrin repeat-containing domain"/>
    <property type="match status" value="1"/>
</dbReference>
<evidence type="ECO:0000259" key="9">
    <source>
        <dbReference type="PROSITE" id="PS51192"/>
    </source>
</evidence>
<feature type="repeat" description="ANK" evidence="5">
    <location>
        <begin position="552"/>
        <end position="584"/>
    </location>
</feature>
<sequence length="1572" mass="178717">MDDRKNIPNKRDGKMKIDHNKPSSKKEICIGEEVKIAVAIAVDRFKKNEAEKELEFPSSFTAQERAYVHRYCRDLNLISKSRGKGNKRYLTVLKTEKQSSNVKVKLDMTKISVNAISTLLSNFPVTSRDRHELSGQKLHKGIISEQNKILNKENRLVLGSSGTIIPPEPKETEAGKCAKNLPIFHFKEQILKALKDKQVLLISGDTGSGKTTQVGQYILESCRQAQKPCHIICSQPRRLSAISVSERVASERGERIGQTVGYQVRLDSKLSPKTVLQFCTTGVLLRLLMVGHKSLVNVSHVIVDEIHERDSFTDFLLLCLRDLLKSYKKLKLILMSAALNVNLFKDYFEDCPTIHVSGNQFNVQTFFLEDALRHTGYVNKAMKKLMRDSDKNLFWGDDLANQESVEDKSHDQNESFKADTISNIENIDKCEAKSDSVDNSLLSEKESNALVESEELEMNQINKKVELLGIAQDDDLKHSSEESIHDEDGEEIIIEDDENPGLEEQECDINFSEEMDSYLAQAWLNGDDEAFDQIIHMILNENVNINYQHSHTKMTALIVAAARGNLALTEQLVELGANLHIRDPNNKRDAFEWASHFNQDYVVEFLHSLISGNSQPVVNNCSNNEEDHRRLELYHKSFDDQRVDINLIMALISSITKKTTALQGAILVFLPGYDEIITLRDSLITSPEFSSRAKYQILLLHSMIPPSSQRKVFAKPPSGVRKIILSTNLAETSITIDDVVYVIDSGKVKENSHDPINCASTLRTVWISKASAMQRRGRAGRCSNGICYHLFSKDRFQHLQLYQDAEILRIPIHSLCLQSKMLAPVNISIADYLSKAPEPPSILMIRNSIHLLKAIGALDENEDMTDLGKVLVEIPIEPQAGKLILMGLTLKCLEPAIIIACCSSFKDLFVLPISASQKSLAANVKFRLSADSFSDQICLLRAFQGWQHAKRAGREKLYCSKNFLSPGIMEMVSGMRRQIILHLRNLGFVRSHGAGDIRDLNLNSRNWAVIKAVVGAGMYPNIMQVDRENLSLISDQAKKVNIHNSSVLLAKVDDKLHSEATRVKRMKSAISRLPFDWVVYEELSRLYYSVQIRCVSILSPVALSLMCGPCMSYEHSSLRIKSGKENQGQKEQLKDAFFQESDSEEEDTTEEKTGSFKLDDWISFTGEDHILYSIAMLRIKFLALFSKRIQIPAKSWNQVDDHVVQCVVNILTKEEQSVGVTNPATKDIDRRMAYEKRSDKFRYKSGPHDGLRKTGNYEIAIPDWRTRQTRGKKVVTDKDDSLLRDEKGAQINSENEAGCLEVKRRPASYFIMKCNNDKNMSISFERNIWATTRGNEKRLNRAFNESDEVFLIFSVQGSGHFQGVAKMTSEIGDRRCEDFGSLNLGGLFNIEWIHQEEIAFQYTQHLCNPWNDNKKVQISRDAQELETNVGKSLVEMWLHNSTLTKDLEQNEENLEQQDLNSPSLAKNNVVEEAFYSDEVYSSNDPAYMDGYTLYSPPPFSPQYMPEFQHIPPFGHPQVFQQPYPMYAPPGSQIYRHQDYYIPQYPPPRRNTAHDYYRDEGWDPRNSRGNYRQ</sequence>
<dbReference type="PROSITE" id="PS50297">
    <property type="entry name" value="ANK_REP_REGION"/>
    <property type="match status" value="1"/>
</dbReference>
<evidence type="ECO:0000256" key="5">
    <source>
        <dbReference type="PROSITE-ProRule" id="PRU00023"/>
    </source>
</evidence>
<dbReference type="GO" id="GO:0004386">
    <property type="term" value="F:helicase activity"/>
    <property type="evidence" value="ECO:0007669"/>
    <property type="project" value="UniProtKB-KW"/>
</dbReference>
<reference evidence="12" key="1">
    <citation type="submission" date="2025-08" db="UniProtKB">
        <authorList>
            <consortium name="RefSeq"/>
        </authorList>
    </citation>
    <scope>IDENTIFICATION</scope>
</reference>
<dbReference type="EC" id="3.6.4.13" evidence="1"/>
<dbReference type="Pfam" id="PF21010">
    <property type="entry name" value="HA2_C"/>
    <property type="match status" value="1"/>
</dbReference>
<dbReference type="SUPFAM" id="SSF82708">
    <property type="entry name" value="R3H domain"/>
    <property type="match status" value="1"/>
</dbReference>
<dbReference type="SMART" id="SM00487">
    <property type="entry name" value="DEXDc"/>
    <property type="match status" value="1"/>
</dbReference>
<dbReference type="SMART" id="SM00490">
    <property type="entry name" value="HELICc"/>
    <property type="match status" value="1"/>
</dbReference>
<dbReference type="PROSITE" id="PS51061">
    <property type="entry name" value="R3H"/>
    <property type="match status" value="1"/>
</dbReference>
<dbReference type="InterPro" id="IPR011545">
    <property type="entry name" value="DEAD/DEAH_box_helicase_dom"/>
</dbReference>
<dbReference type="InterPro" id="IPR002464">
    <property type="entry name" value="DNA/RNA_helicase_DEAH_CS"/>
</dbReference>
<evidence type="ECO:0000256" key="4">
    <source>
        <dbReference type="ARBA" id="ARBA00022840"/>
    </source>
</evidence>
<dbReference type="PROSITE" id="PS50088">
    <property type="entry name" value="ANK_REPEAT"/>
    <property type="match status" value="1"/>
</dbReference>
<dbReference type="InterPro" id="IPR007502">
    <property type="entry name" value="Helicase-assoc_dom"/>
</dbReference>
<evidence type="ECO:0000256" key="3">
    <source>
        <dbReference type="ARBA" id="ARBA00022801"/>
    </source>
</evidence>
<keyword evidence="5" id="KW-0040">ANK repeat</keyword>
<dbReference type="PANTHER" id="PTHR18934">
    <property type="entry name" value="ATP-DEPENDENT RNA HELICASE"/>
    <property type="match status" value="1"/>
</dbReference>
<dbReference type="Pfam" id="PF00270">
    <property type="entry name" value="DEAD"/>
    <property type="match status" value="1"/>
</dbReference>
<evidence type="ECO:0000256" key="2">
    <source>
        <dbReference type="ARBA" id="ARBA00022741"/>
    </source>
</evidence>
<dbReference type="InterPro" id="IPR011709">
    <property type="entry name" value="DEAD-box_helicase_OB_fold"/>
</dbReference>
<evidence type="ECO:0000313" key="11">
    <source>
        <dbReference type="Proteomes" id="UP001652625"/>
    </source>
</evidence>
<dbReference type="InterPro" id="IPR036867">
    <property type="entry name" value="R3H_dom_sf"/>
</dbReference>
<dbReference type="Gene3D" id="3.40.50.300">
    <property type="entry name" value="P-loop containing nucleotide triphosphate hydrolases"/>
    <property type="match status" value="2"/>
</dbReference>
<feature type="region of interest" description="Disordered" evidence="6">
    <location>
        <begin position="1542"/>
        <end position="1572"/>
    </location>
</feature>
<dbReference type="Gene3D" id="3.10.590.10">
    <property type="entry name" value="ph1033 like domains"/>
    <property type="match status" value="1"/>
</dbReference>
<evidence type="ECO:0000259" key="7">
    <source>
        <dbReference type="PROSITE" id="PS50882"/>
    </source>
</evidence>
<feature type="domain" description="R3H" evidence="8">
    <location>
        <begin position="32"/>
        <end position="96"/>
    </location>
</feature>
<keyword evidence="11" id="KW-1185">Reference proteome</keyword>
<feature type="domain" description="YTH" evidence="7">
    <location>
        <begin position="1307"/>
        <end position="1437"/>
    </location>
</feature>
<feature type="domain" description="Helicase ATP-binding" evidence="9">
    <location>
        <begin position="191"/>
        <end position="357"/>
    </location>
</feature>
<dbReference type="Proteomes" id="UP001652625">
    <property type="component" value="Chromosome 15"/>
</dbReference>
<evidence type="ECO:0000313" key="12">
    <source>
        <dbReference type="RefSeq" id="XP_065676047.1"/>
    </source>
</evidence>
<dbReference type="PROSITE" id="PS51194">
    <property type="entry name" value="HELICASE_CTER"/>
    <property type="match status" value="1"/>
</dbReference>
<evidence type="ECO:0000259" key="8">
    <source>
        <dbReference type="PROSITE" id="PS51061"/>
    </source>
</evidence>
<dbReference type="Gene3D" id="1.20.120.1080">
    <property type="match status" value="1"/>
</dbReference>
<keyword evidence="2" id="KW-0547">Nucleotide-binding</keyword>
<dbReference type="RefSeq" id="XP_065676047.1">
    <property type="nucleotide sequence ID" value="XM_065819975.1"/>
</dbReference>
<dbReference type="InterPro" id="IPR001650">
    <property type="entry name" value="Helicase_C-like"/>
</dbReference>
<evidence type="ECO:0000256" key="6">
    <source>
        <dbReference type="SAM" id="MobiDB-lite"/>
    </source>
</evidence>
<feature type="domain" description="Helicase C-terminal" evidence="10">
    <location>
        <begin position="654"/>
        <end position="823"/>
    </location>
</feature>
<dbReference type="Pfam" id="PF07717">
    <property type="entry name" value="OB_NTP_bind"/>
    <property type="match status" value="1"/>
</dbReference>
<dbReference type="InterPro" id="IPR027417">
    <property type="entry name" value="P-loop_NTPase"/>
</dbReference>
<dbReference type="SMART" id="SM00393">
    <property type="entry name" value="R3H"/>
    <property type="match status" value="1"/>
</dbReference>
<feature type="region of interest" description="Disordered" evidence="6">
    <location>
        <begin position="1"/>
        <end position="23"/>
    </location>
</feature>
<keyword evidence="3" id="KW-0378">Hydrolase</keyword>
<dbReference type="SMART" id="SM00847">
    <property type="entry name" value="HA2"/>
    <property type="match status" value="1"/>
</dbReference>
<keyword evidence="12" id="KW-0347">Helicase</keyword>
<dbReference type="GeneID" id="100205056"/>
<feature type="compositionally biased region" description="Basic and acidic residues" evidence="6">
    <location>
        <begin position="1551"/>
        <end position="1565"/>
    </location>
</feature>
<evidence type="ECO:0000256" key="1">
    <source>
        <dbReference type="ARBA" id="ARBA00012552"/>
    </source>
</evidence>
<dbReference type="InterPro" id="IPR001374">
    <property type="entry name" value="R3H_dom"/>
</dbReference>
<proteinExistence type="predicted"/>
<dbReference type="SUPFAM" id="SSF48403">
    <property type="entry name" value="Ankyrin repeat"/>
    <property type="match status" value="1"/>
</dbReference>
<dbReference type="CDD" id="cd21134">
    <property type="entry name" value="YTH"/>
    <property type="match status" value="1"/>
</dbReference>
<dbReference type="InterPro" id="IPR014001">
    <property type="entry name" value="Helicase_ATP-bd"/>
</dbReference>
<gene>
    <name evidence="12" type="primary">LOC100205056</name>
</gene>
<dbReference type="Pfam" id="PF01424">
    <property type="entry name" value="R3H"/>
    <property type="match status" value="1"/>
</dbReference>
<dbReference type="PROSITE" id="PS00690">
    <property type="entry name" value="DEAH_ATP_HELICASE"/>
    <property type="match status" value="1"/>
</dbReference>
<keyword evidence="4" id="KW-0067">ATP-binding</keyword>
<protein>
    <recommendedName>
        <fullName evidence="1">RNA helicase</fullName>
        <ecNumber evidence="1">3.6.4.13</ecNumber>
    </recommendedName>
</protein>